<reference evidence="2" key="2">
    <citation type="submission" date="2025-09" db="UniProtKB">
        <authorList>
            <consortium name="Ensembl"/>
        </authorList>
    </citation>
    <scope>IDENTIFICATION</scope>
</reference>
<dbReference type="Proteomes" id="UP000694404">
    <property type="component" value="Unplaced"/>
</dbReference>
<dbReference type="AlphaFoldDB" id="A0A8C0GHN2"/>
<evidence type="ECO:0000256" key="1">
    <source>
        <dbReference type="SAM" id="MobiDB-lite"/>
    </source>
</evidence>
<dbReference type="Ensembl" id="ENSCABT00000010373.1">
    <property type="protein sequence ID" value="ENSCABP00000009455.1"/>
    <property type="gene ID" value="ENSCABG00000007119.1"/>
</dbReference>
<keyword evidence="3" id="KW-1185">Reference proteome</keyword>
<name>A0A8C0GHN2_CHEAB</name>
<sequence length="99" mass="11045">MEDDCEAGILPSSHITNSFSPSPAENSQGKQSHVYCTPLNTNRKESCRPSVTHWPGSQWHWPPNQHSAPQPRTPEHKQFTSLGLPSSWDYRHVTAPGSV</sequence>
<accession>A0A8C0GHN2</accession>
<organism evidence="2 3">
    <name type="scientific">Chelonoidis abingdonii</name>
    <name type="common">Abingdon island giant tortoise</name>
    <name type="synonym">Testudo abingdonii</name>
    <dbReference type="NCBI Taxonomy" id="106734"/>
    <lineage>
        <taxon>Eukaryota</taxon>
        <taxon>Metazoa</taxon>
        <taxon>Chordata</taxon>
        <taxon>Craniata</taxon>
        <taxon>Vertebrata</taxon>
        <taxon>Euteleostomi</taxon>
        <taxon>Archelosauria</taxon>
        <taxon>Testudinata</taxon>
        <taxon>Testudines</taxon>
        <taxon>Cryptodira</taxon>
        <taxon>Durocryptodira</taxon>
        <taxon>Testudinoidea</taxon>
        <taxon>Testudinidae</taxon>
        <taxon>Chelonoidis</taxon>
    </lineage>
</organism>
<evidence type="ECO:0000313" key="2">
    <source>
        <dbReference type="Ensembl" id="ENSCABP00000009455.1"/>
    </source>
</evidence>
<protein>
    <submittedName>
        <fullName evidence="2">Uncharacterized protein</fullName>
    </submittedName>
</protein>
<feature type="compositionally biased region" description="Polar residues" evidence="1">
    <location>
        <begin position="13"/>
        <end position="31"/>
    </location>
</feature>
<proteinExistence type="predicted"/>
<feature type="region of interest" description="Disordered" evidence="1">
    <location>
        <begin position="1"/>
        <end position="34"/>
    </location>
</feature>
<feature type="region of interest" description="Disordered" evidence="1">
    <location>
        <begin position="47"/>
        <end position="83"/>
    </location>
</feature>
<evidence type="ECO:0000313" key="3">
    <source>
        <dbReference type="Proteomes" id="UP000694404"/>
    </source>
</evidence>
<reference evidence="2" key="1">
    <citation type="submission" date="2025-08" db="UniProtKB">
        <authorList>
            <consortium name="Ensembl"/>
        </authorList>
    </citation>
    <scope>IDENTIFICATION</scope>
</reference>